<accession>B9SIT5</accession>
<keyword evidence="3" id="KW-1185">Reference proteome</keyword>
<evidence type="ECO:0000256" key="1">
    <source>
        <dbReference type="SAM" id="Phobius"/>
    </source>
</evidence>
<protein>
    <submittedName>
        <fullName evidence="2">Uncharacterized protein</fullName>
    </submittedName>
</protein>
<dbReference type="InParanoid" id="B9SIT5"/>
<proteinExistence type="predicted"/>
<dbReference type="AlphaFoldDB" id="B9SIT5"/>
<evidence type="ECO:0000313" key="3">
    <source>
        <dbReference type="Proteomes" id="UP000008311"/>
    </source>
</evidence>
<organism evidence="2 3">
    <name type="scientific">Ricinus communis</name>
    <name type="common">Castor bean</name>
    <dbReference type="NCBI Taxonomy" id="3988"/>
    <lineage>
        <taxon>Eukaryota</taxon>
        <taxon>Viridiplantae</taxon>
        <taxon>Streptophyta</taxon>
        <taxon>Embryophyta</taxon>
        <taxon>Tracheophyta</taxon>
        <taxon>Spermatophyta</taxon>
        <taxon>Magnoliopsida</taxon>
        <taxon>eudicotyledons</taxon>
        <taxon>Gunneridae</taxon>
        <taxon>Pentapetalae</taxon>
        <taxon>rosids</taxon>
        <taxon>fabids</taxon>
        <taxon>Malpighiales</taxon>
        <taxon>Euphorbiaceae</taxon>
        <taxon>Acalyphoideae</taxon>
        <taxon>Acalypheae</taxon>
        <taxon>Ricinus</taxon>
    </lineage>
</organism>
<sequence>MQENWNTILAGMAEFHALQMRLELESFQLFLVCSPLDQVRNASEGWDVRLIRRVEFPPPRNVSVAFTFIGNGTKSVFCFFYYLVLTQKQSQNLWAAAPRSSVN</sequence>
<keyword evidence="1" id="KW-0472">Membrane</keyword>
<evidence type="ECO:0000313" key="2">
    <source>
        <dbReference type="EMBL" id="EEF36508.1"/>
    </source>
</evidence>
<keyword evidence="1" id="KW-0812">Transmembrane</keyword>
<dbReference type="EMBL" id="EQ973976">
    <property type="protein sequence ID" value="EEF36508.1"/>
    <property type="molecule type" value="Genomic_DNA"/>
</dbReference>
<keyword evidence="1" id="KW-1133">Transmembrane helix</keyword>
<dbReference type="Proteomes" id="UP000008311">
    <property type="component" value="Unassembled WGS sequence"/>
</dbReference>
<feature type="transmembrane region" description="Helical" evidence="1">
    <location>
        <begin position="62"/>
        <end position="84"/>
    </location>
</feature>
<reference evidence="3" key="1">
    <citation type="journal article" date="2010" name="Nat. Biotechnol.">
        <title>Draft genome sequence of the oilseed species Ricinus communis.</title>
        <authorList>
            <person name="Chan A.P."/>
            <person name="Crabtree J."/>
            <person name="Zhao Q."/>
            <person name="Lorenzi H."/>
            <person name="Orvis J."/>
            <person name="Puiu D."/>
            <person name="Melake-Berhan A."/>
            <person name="Jones K.M."/>
            <person name="Redman J."/>
            <person name="Chen G."/>
            <person name="Cahoon E.B."/>
            <person name="Gedil M."/>
            <person name="Stanke M."/>
            <person name="Haas B.J."/>
            <person name="Wortman J.R."/>
            <person name="Fraser-Liggett C.M."/>
            <person name="Ravel J."/>
            <person name="Rabinowicz P.D."/>
        </authorList>
    </citation>
    <scope>NUCLEOTIDE SEQUENCE [LARGE SCALE GENOMIC DNA]</scope>
    <source>
        <strain evidence="3">cv. Hale</strain>
    </source>
</reference>
<gene>
    <name evidence="2" type="ORF">RCOM_0540810</name>
</gene>
<name>B9SIT5_RICCO</name>